<name>A0A2W4WF19_9CYAN</name>
<feature type="transmembrane region" description="Helical" evidence="1">
    <location>
        <begin position="12"/>
        <end position="30"/>
    </location>
</feature>
<reference evidence="2 3" key="2">
    <citation type="submission" date="2018-06" db="EMBL/GenBank/DDBJ databases">
        <title>Metagenomic assembly of (sub)arctic Cyanobacteria and their associated microbiome from non-axenic cultures.</title>
        <authorList>
            <person name="Baurain D."/>
        </authorList>
    </citation>
    <scope>NUCLEOTIDE SEQUENCE [LARGE SCALE GENOMIC DNA]</scope>
    <source>
        <strain evidence="2">ULC066bin1</strain>
    </source>
</reference>
<sequence length="307" mass="33526">MRSQIANKTAISKTIFLAIAIPWIASGLLISCNSPNNRPKQSVNQKLLGTWEFQNLDGVKNGMAVFEPKNDRNGGIEGDVYILTTDLPSGRVAIAGKYKTNSSTNLQQLDLIFGDLTTQTIYEIDNDGQLKIANTVPEQPRPTILESNPQRLIKVSDRTTIANEIKILRSPDLISSSALIREAESKSNVRAIGRLQQQIFQEKGLFSVDVNQLMMGLPFNSEYYSYKVTILGDAGSGQAVQNSAIPLKQGLKAYTGIVYAIASADANQKTTKSIVCESNIPTKAIPQNPKIQDEGYSCPDAYTSINP</sequence>
<comment type="caution">
    <text evidence="2">The sequence shown here is derived from an EMBL/GenBank/DDBJ whole genome shotgun (WGS) entry which is preliminary data.</text>
</comment>
<dbReference type="EMBL" id="QBML01000014">
    <property type="protein sequence ID" value="PZO40489.1"/>
    <property type="molecule type" value="Genomic_DNA"/>
</dbReference>
<gene>
    <name evidence="2" type="ORF">DCF19_11340</name>
</gene>
<evidence type="ECO:0000256" key="1">
    <source>
        <dbReference type="SAM" id="Phobius"/>
    </source>
</evidence>
<keyword evidence="1" id="KW-0472">Membrane</keyword>
<keyword evidence="1" id="KW-1133">Transmembrane helix</keyword>
<evidence type="ECO:0008006" key="4">
    <source>
        <dbReference type="Google" id="ProtNLM"/>
    </source>
</evidence>
<dbReference type="Pfam" id="PF16734">
    <property type="entry name" value="Pilin_GH"/>
    <property type="match status" value="1"/>
</dbReference>
<dbReference type="InterPro" id="IPR031975">
    <property type="entry name" value="Pilin_GH"/>
</dbReference>
<dbReference type="AlphaFoldDB" id="A0A2W4WF19"/>
<keyword evidence="1" id="KW-0812">Transmembrane</keyword>
<proteinExistence type="predicted"/>
<protein>
    <recommendedName>
        <fullName evidence="4">General secretion pathway protein GspH</fullName>
    </recommendedName>
</protein>
<dbReference type="Proteomes" id="UP000249467">
    <property type="component" value="Unassembled WGS sequence"/>
</dbReference>
<evidence type="ECO:0000313" key="3">
    <source>
        <dbReference type="Proteomes" id="UP000249467"/>
    </source>
</evidence>
<evidence type="ECO:0000313" key="2">
    <source>
        <dbReference type="EMBL" id="PZO40489.1"/>
    </source>
</evidence>
<reference evidence="2 3" key="1">
    <citation type="submission" date="2018-04" db="EMBL/GenBank/DDBJ databases">
        <authorList>
            <person name="Go L.Y."/>
            <person name="Mitchell J.A."/>
        </authorList>
    </citation>
    <scope>NUCLEOTIDE SEQUENCE [LARGE SCALE GENOMIC DNA]</scope>
    <source>
        <strain evidence="2">ULC066bin1</strain>
    </source>
</reference>
<dbReference type="PROSITE" id="PS51257">
    <property type="entry name" value="PROKAR_LIPOPROTEIN"/>
    <property type="match status" value="1"/>
</dbReference>
<organism evidence="2 3">
    <name type="scientific">Pseudanabaena frigida</name>
    <dbReference type="NCBI Taxonomy" id="945775"/>
    <lineage>
        <taxon>Bacteria</taxon>
        <taxon>Bacillati</taxon>
        <taxon>Cyanobacteriota</taxon>
        <taxon>Cyanophyceae</taxon>
        <taxon>Pseudanabaenales</taxon>
        <taxon>Pseudanabaenaceae</taxon>
        <taxon>Pseudanabaena</taxon>
    </lineage>
</organism>
<accession>A0A2W4WF19</accession>